<protein>
    <submittedName>
        <fullName evidence="2">Uncharacterized protein</fullName>
    </submittedName>
</protein>
<feature type="region of interest" description="Disordered" evidence="1">
    <location>
        <begin position="135"/>
        <end position="162"/>
    </location>
</feature>
<gene>
    <name evidence="2" type="ORF">ILUMI_00906</name>
</gene>
<evidence type="ECO:0000313" key="3">
    <source>
        <dbReference type="Proteomes" id="UP000801492"/>
    </source>
</evidence>
<dbReference type="AlphaFoldDB" id="A0A8K0DL07"/>
<keyword evidence="3" id="KW-1185">Reference proteome</keyword>
<accession>A0A8K0DL07</accession>
<feature type="non-terminal residue" evidence="2">
    <location>
        <position position="191"/>
    </location>
</feature>
<dbReference type="EMBL" id="VTPC01000573">
    <property type="protein sequence ID" value="KAF2905271.1"/>
    <property type="molecule type" value="Genomic_DNA"/>
</dbReference>
<comment type="caution">
    <text evidence="2">The sequence shown here is derived from an EMBL/GenBank/DDBJ whole genome shotgun (WGS) entry which is preliminary data.</text>
</comment>
<name>A0A8K0DL07_IGNLU</name>
<organism evidence="2 3">
    <name type="scientific">Ignelater luminosus</name>
    <name type="common">Cucubano</name>
    <name type="synonym">Pyrophorus luminosus</name>
    <dbReference type="NCBI Taxonomy" id="2038154"/>
    <lineage>
        <taxon>Eukaryota</taxon>
        <taxon>Metazoa</taxon>
        <taxon>Ecdysozoa</taxon>
        <taxon>Arthropoda</taxon>
        <taxon>Hexapoda</taxon>
        <taxon>Insecta</taxon>
        <taxon>Pterygota</taxon>
        <taxon>Neoptera</taxon>
        <taxon>Endopterygota</taxon>
        <taxon>Coleoptera</taxon>
        <taxon>Polyphaga</taxon>
        <taxon>Elateriformia</taxon>
        <taxon>Elateroidea</taxon>
        <taxon>Elateridae</taxon>
        <taxon>Agrypninae</taxon>
        <taxon>Pyrophorini</taxon>
        <taxon>Ignelater</taxon>
    </lineage>
</organism>
<proteinExistence type="predicted"/>
<reference evidence="2" key="1">
    <citation type="submission" date="2019-08" db="EMBL/GenBank/DDBJ databases">
        <title>The genome of the North American firefly Photinus pyralis.</title>
        <authorList>
            <consortium name="Photinus pyralis genome working group"/>
            <person name="Fallon T.R."/>
            <person name="Sander Lower S.E."/>
            <person name="Weng J.-K."/>
        </authorList>
    </citation>
    <scope>NUCLEOTIDE SEQUENCE</scope>
    <source>
        <strain evidence="2">TRF0915ILg1</strain>
        <tissue evidence="2">Whole body</tissue>
    </source>
</reference>
<feature type="compositionally biased region" description="Low complexity" evidence="1">
    <location>
        <begin position="141"/>
        <end position="150"/>
    </location>
</feature>
<evidence type="ECO:0000313" key="2">
    <source>
        <dbReference type="EMBL" id="KAF2905271.1"/>
    </source>
</evidence>
<dbReference type="Proteomes" id="UP000801492">
    <property type="component" value="Unassembled WGS sequence"/>
</dbReference>
<sequence length="191" mass="21114">MEKSLLLKQRINEIRGMLHCFHGGFAMQHTVLASDFKDICKCLFLYGESKSNTDFIFFRRWHLLSCDLSRGLISFGHTKTFGECGANGTGTGGLLDDVDGSALDDDVRRDIGAIGISGRVYKVKDTGQCGASHFPGECEESSSSVRPKGGSSKDDERWSVPPSEKQYGLQIVQEIALQSVYTETLTYFHLC</sequence>
<evidence type="ECO:0000256" key="1">
    <source>
        <dbReference type="SAM" id="MobiDB-lite"/>
    </source>
</evidence>